<reference evidence="1" key="3">
    <citation type="journal article" date="2021" name="World Allergy Organ. J.">
        <title>Chromosome-level assembly of Dermatophagoides farinae genome and transcriptome reveals two novel allergens Der f 37 and Der f 39.</title>
        <authorList>
            <person name="Chen J."/>
            <person name="Cai Z."/>
            <person name="Fan D."/>
            <person name="Hu J."/>
            <person name="Hou Y."/>
            <person name="He Y."/>
            <person name="Zhang Z."/>
            <person name="Zhao Z."/>
            <person name="Gao P."/>
            <person name="Hu W."/>
            <person name="Sun J."/>
            <person name="Li J."/>
            <person name="Ji K."/>
        </authorList>
    </citation>
    <scope>NUCLEOTIDE SEQUENCE</scope>
    <source>
        <strain evidence="1">JKM2019</strain>
    </source>
</reference>
<dbReference type="GO" id="GO:0004386">
    <property type="term" value="F:helicase activity"/>
    <property type="evidence" value="ECO:0007669"/>
    <property type="project" value="UniProtKB-KW"/>
</dbReference>
<keyword evidence="2" id="KW-0067">ATP-binding</keyword>
<evidence type="ECO:0000313" key="2">
    <source>
        <dbReference type="EMBL" id="KAH9521160.1"/>
    </source>
</evidence>
<keyword evidence="2" id="KW-0378">Hydrolase</keyword>
<comment type="caution">
    <text evidence="2">The sequence shown here is derived from an EMBL/GenBank/DDBJ whole genome shotgun (WGS) entry which is preliminary data.</text>
</comment>
<keyword evidence="2" id="KW-0547">Nucleotide-binding</keyword>
<accession>A0A922I5M1</accession>
<sequence>MSQIRTIIPKFLLHSRRLFSSHHCNIATDLSLKILQRHGFTESQGRQALNSIESLLRPDTYETIDYTLSSWKRNVLPRNHPDHVANHEDFKQVFWNQEARLLLVGENFIENRIYQLKNLDLVRGQNDLWQAFHLSPAGFFLQDWQEFLKKYYYITFKILPWLNSTNDKTDQIHPLIRHPQSIEQTYMQIKTRFIFAQRTGFKVAESKNVNLKTLLLLTENDFLQIYAPNCTVEEFRALEKLNMTELGNEDDELFEDLVQLSPKRQQSMKNTDKSFMKKSIEEGILLSN</sequence>
<reference evidence="2" key="1">
    <citation type="submission" date="2013-05" db="EMBL/GenBank/DDBJ databases">
        <authorList>
            <person name="Yim A.K.Y."/>
            <person name="Chan T.F."/>
            <person name="Ji K.M."/>
            <person name="Liu X.Y."/>
            <person name="Zhou J.W."/>
            <person name="Li R.Q."/>
            <person name="Yang K.Y."/>
            <person name="Li J."/>
            <person name="Li M."/>
            <person name="Law P.T.W."/>
            <person name="Wu Y.L."/>
            <person name="Cai Z.L."/>
            <person name="Qin H."/>
            <person name="Bao Y."/>
            <person name="Leung R.K.K."/>
            <person name="Ng P.K.S."/>
            <person name="Zou J."/>
            <person name="Zhong X.J."/>
            <person name="Ran P.X."/>
            <person name="Zhong N.S."/>
            <person name="Liu Z.G."/>
            <person name="Tsui S.K.W."/>
        </authorList>
    </citation>
    <scope>NUCLEOTIDE SEQUENCE</scope>
    <source>
        <strain evidence="2">Derf</strain>
        <tissue evidence="2">Whole organism</tissue>
    </source>
</reference>
<keyword evidence="3" id="KW-1185">Reference proteome</keyword>
<protein>
    <submittedName>
        <fullName evidence="2">ATP-dependent RNA helicase ddx51</fullName>
    </submittedName>
</protein>
<proteinExistence type="predicted"/>
<evidence type="ECO:0000313" key="3">
    <source>
        <dbReference type="Proteomes" id="UP000790347"/>
    </source>
</evidence>
<organism evidence="2 3">
    <name type="scientific">Dermatophagoides farinae</name>
    <name type="common">American house dust mite</name>
    <dbReference type="NCBI Taxonomy" id="6954"/>
    <lineage>
        <taxon>Eukaryota</taxon>
        <taxon>Metazoa</taxon>
        <taxon>Ecdysozoa</taxon>
        <taxon>Arthropoda</taxon>
        <taxon>Chelicerata</taxon>
        <taxon>Arachnida</taxon>
        <taxon>Acari</taxon>
        <taxon>Acariformes</taxon>
        <taxon>Sarcoptiformes</taxon>
        <taxon>Astigmata</taxon>
        <taxon>Psoroptidia</taxon>
        <taxon>Analgoidea</taxon>
        <taxon>Pyroglyphidae</taxon>
        <taxon>Dermatophagoidinae</taxon>
        <taxon>Dermatophagoides</taxon>
    </lineage>
</organism>
<dbReference type="Gene3D" id="1.25.70.10">
    <property type="entry name" value="Transcription termination factor 3, mitochondrial"/>
    <property type="match status" value="1"/>
</dbReference>
<dbReference type="EMBL" id="SDOV01000005">
    <property type="protein sequence ID" value="KAH7640305.1"/>
    <property type="molecule type" value="Genomic_DNA"/>
</dbReference>
<dbReference type="InterPro" id="IPR038538">
    <property type="entry name" value="MTERF_sf"/>
</dbReference>
<dbReference type="Proteomes" id="UP000790347">
    <property type="component" value="Unassembled WGS sequence"/>
</dbReference>
<evidence type="ECO:0000313" key="1">
    <source>
        <dbReference type="EMBL" id="KAH7640305.1"/>
    </source>
</evidence>
<reference evidence="1" key="2">
    <citation type="submission" date="2020-06" db="EMBL/GenBank/DDBJ databases">
        <authorList>
            <person name="Ji K."/>
            <person name="Li J."/>
        </authorList>
    </citation>
    <scope>NUCLEOTIDE SEQUENCE</scope>
    <source>
        <strain evidence="1">JKM2019</strain>
        <tissue evidence="1">Whole body</tissue>
    </source>
</reference>
<dbReference type="EMBL" id="ASGP02000002">
    <property type="protein sequence ID" value="KAH9521160.1"/>
    <property type="molecule type" value="Genomic_DNA"/>
</dbReference>
<dbReference type="OrthoDB" id="6493854at2759"/>
<reference evidence="2" key="4">
    <citation type="journal article" date="2022" name="Res Sq">
        <title>Comparative Genomics Reveals Insights into the Divergent Evolution of Astigmatic Mites and Household Pest Adaptations.</title>
        <authorList>
            <person name="Xiong Q."/>
            <person name="Wan A.T.-Y."/>
            <person name="Liu X.-Y."/>
            <person name="Fung C.S.-H."/>
            <person name="Xiao X."/>
            <person name="Malainual N."/>
            <person name="Hou J."/>
            <person name="Wang L."/>
            <person name="Wang M."/>
            <person name="Yang K."/>
            <person name="Cui Y."/>
            <person name="Leung E."/>
            <person name="Nong W."/>
            <person name="Shin S.-K."/>
            <person name="Au S."/>
            <person name="Jeong K.Y."/>
            <person name="Chew F.T."/>
            <person name="Hui J."/>
            <person name="Leung T.F."/>
            <person name="Tungtrongchitr A."/>
            <person name="Zhong N."/>
            <person name="Liu Z."/>
            <person name="Tsui S."/>
        </authorList>
    </citation>
    <scope>NUCLEOTIDE SEQUENCE</scope>
    <source>
        <strain evidence="2">Derf</strain>
        <tissue evidence="2">Whole organism</tissue>
    </source>
</reference>
<gene>
    <name evidence="2" type="primary">DDX51_2</name>
    <name evidence="2" type="ORF">DERF_004831</name>
    <name evidence="1" type="ORF">HUG17_7772</name>
</gene>
<name>A0A922I5M1_DERFA</name>
<dbReference type="Proteomes" id="UP000828236">
    <property type="component" value="Unassembled WGS sequence"/>
</dbReference>
<dbReference type="AlphaFoldDB" id="A0A922I5M1"/>
<keyword evidence="2" id="KW-0347">Helicase</keyword>